<name>A0A9P9JMU5_FUSRE</name>
<dbReference type="SUPFAM" id="SSF51735">
    <property type="entry name" value="NAD(P)-binding Rossmann-fold domains"/>
    <property type="match status" value="1"/>
</dbReference>
<sequence length="352" mass="38069">MMMMMMMKGLIVTGGGTLSEGQVTYFNILRGGGLRLNFPQLPGLKTIQGRKIAITGASGQLGKPTINALVGLGAHTITAIQRPEATSTFPDGITVKKGNLKDEAFLTEVLKGQDALVLMPPLAQLVELQEPAIRAAANAGVPYILPSEFGPDPFAGQLVEENELLIAKKRIRDLIESIGVSSWISIAVGPWLDAGLTQGLWGVEPRTRKATIWQGANAKVNTATISHAAEAVAAVLSLPEADLAKYKNKAVYTPSFHLTQREILDAVQHATGTTDADWDIKTRDVDEVAKEYEDKIKQGDDVAPFIKFFVTHFLEGHGGDFNSKVDSTELEKLEHLGLHKENLMQAIKVALQ</sequence>
<reference evidence="4" key="1">
    <citation type="journal article" date="2021" name="Nat. Commun.">
        <title>Genetic determinants of endophytism in the Arabidopsis root mycobiome.</title>
        <authorList>
            <person name="Mesny F."/>
            <person name="Miyauchi S."/>
            <person name="Thiergart T."/>
            <person name="Pickel B."/>
            <person name="Atanasova L."/>
            <person name="Karlsson M."/>
            <person name="Huettel B."/>
            <person name="Barry K.W."/>
            <person name="Haridas S."/>
            <person name="Chen C."/>
            <person name="Bauer D."/>
            <person name="Andreopoulos W."/>
            <person name="Pangilinan J."/>
            <person name="LaButti K."/>
            <person name="Riley R."/>
            <person name="Lipzen A."/>
            <person name="Clum A."/>
            <person name="Drula E."/>
            <person name="Henrissat B."/>
            <person name="Kohler A."/>
            <person name="Grigoriev I.V."/>
            <person name="Martin F.M."/>
            <person name="Hacquard S."/>
        </authorList>
    </citation>
    <scope>NUCLEOTIDE SEQUENCE</scope>
    <source>
        <strain evidence="4">MPI-CAGE-AT-0023</strain>
    </source>
</reference>
<dbReference type="InterPro" id="IPR051609">
    <property type="entry name" value="NmrA/Isoflavone_reductase-like"/>
</dbReference>
<dbReference type="PANTHER" id="PTHR47706:SF7">
    <property type="entry name" value="CIPA-LIKE, PUTATIVE (AFU_ORTHOLOGUE AFUA_1G01630)-RELATED"/>
    <property type="match status" value="1"/>
</dbReference>
<dbReference type="PANTHER" id="PTHR47706">
    <property type="entry name" value="NMRA-LIKE FAMILY PROTEIN"/>
    <property type="match status" value="1"/>
</dbReference>
<evidence type="ECO:0000256" key="1">
    <source>
        <dbReference type="ARBA" id="ARBA00022857"/>
    </source>
</evidence>
<feature type="domain" description="NmrA-like" evidence="3">
    <location>
        <begin position="50"/>
        <end position="274"/>
    </location>
</feature>
<evidence type="ECO:0000313" key="5">
    <source>
        <dbReference type="Proteomes" id="UP000720189"/>
    </source>
</evidence>
<keyword evidence="2" id="KW-0560">Oxidoreductase</keyword>
<dbReference type="AlphaFoldDB" id="A0A9P9JMU5"/>
<dbReference type="Gene3D" id="3.40.50.720">
    <property type="entry name" value="NAD(P)-binding Rossmann-like Domain"/>
    <property type="match status" value="1"/>
</dbReference>
<dbReference type="Pfam" id="PF05368">
    <property type="entry name" value="NmrA"/>
    <property type="match status" value="1"/>
</dbReference>
<dbReference type="GO" id="GO:0016491">
    <property type="term" value="F:oxidoreductase activity"/>
    <property type="evidence" value="ECO:0007669"/>
    <property type="project" value="UniProtKB-KW"/>
</dbReference>
<dbReference type="InterPro" id="IPR008030">
    <property type="entry name" value="NmrA-like"/>
</dbReference>
<evidence type="ECO:0000256" key="2">
    <source>
        <dbReference type="ARBA" id="ARBA00023002"/>
    </source>
</evidence>
<dbReference type="Gene3D" id="3.90.25.10">
    <property type="entry name" value="UDP-galactose 4-epimerase, domain 1"/>
    <property type="match status" value="1"/>
</dbReference>
<protein>
    <recommendedName>
        <fullName evidence="3">NmrA-like domain-containing protein</fullName>
    </recommendedName>
</protein>
<evidence type="ECO:0000313" key="4">
    <source>
        <dbReference type="EMBL" id="KAH7230578.1"/>
    </source>
</evidence>
<keyword evidence="1" id="KW-0521">NADP</keyword>
<gene>
    <name evidence="4" type="ORF">BKA55DRAFT_667703</name>
</gene>
<comment type="caution">
    <text evidence="4">The sequence shown here is derived from an EMBL/GenBank/DDBJ whole genome shotgun (WGS) entry which is preliminary data.</text>
</comment>
<dbReference type="Proteomes" id="UP000720189">
    <property type="component" value="Unassembled WGS sequence"/>
</dbReference>
<dbReference type="RefSeq" id="XP_046043216.1">
    <property type="nucleotide sequence ID" value="XM_046197850.1"/>
</dbReference>
<accession>A0A9P9JMU5</accession>
<keyword evidence="5" id="KW-1185">Reference proteome</keyword>
<dbReference type="InterPro" id="IPR036291">
    <property type="entry name" value="NAD(P)-bd_dom_sf"/>
</dbReference>
<dbReference type="GeneID" id="70227804"/>
<evidence type="ECO:0000259" key="3">
    <source>
        <dbReference type="Pfam" id="PF05368"/>
    </source>
</evidence>
<dbReference type="OrthoDB" id="419598at2759"/>
<dbReference type="EMBL" id="JAGMUX010000022">
    <property type="protein sequence ID" value="KAH7230578.1"/>
    <property type="molecule type" value="Genomic_DNA"/>
</dbReference>
<organism evidence="4 5">
    <name type="scientific">Fusarium redolens</name>
    <dbReference type="NCBI Taxonomy" id="48865"/>
    <lineage>
        <taxon>Eukaryota</taxon>
        <taxon>Fungi</taxon>
        <taxon>Dikarya</taxon>
        <taxon>Ascomycota</taxon>
        <taxon>Pezizomycotina</taxon>
        <taxon>Sordariomycetes</taxon>
        <taxon>Hypocreomycetidae</taxon>
        <taxon>Hypocreales</taxon>
        <taxon>Nectriaceae</taxon>
        <taxon>Fusarium</taxon>
        <taxon>Fusarium redolens species complex</taxon>
    </lineage>
</organism>
<proteinExistence type="predicted"/>